<proteinExistence type="predicted"/>
<dbReference type="InParanoid" id="A0A0G4ECA6"/>
<protein>
    <submittedName>
        <fullName evidence="2">Uncharacterized protein</fullName>
    </submittedName>
</protein>
<organism evidence="2 3">
    <name type="scientific">Vitrella brassicaformis (strain CCMP3155)</name>
    <dbReference type="NCBI Taxonomy" id="1169540"/>
    <lineage>
        <taxon>Eukaryota</taxon>
        <taxon>Sar</taxon>
        <taxon>Alveolata</taxon>
        <taxon>Colpodellida</taxon>
        <taxon>Vitrellaceae</taxon>
        <taxon>Vitrella</taxon>
    </lineage>
</organism>
<evidence type="ECO:0000256" key="1">
    <source>
        <dbReference type="SAM" id="MobiDB-lite"/>
    </source>
</evidence>
<keyword evidence="3" id="KW-1185">Reference proteome</keyword>
<evidence type="ECO:0000313" key="2">
    <source>
        <dbReference type="EMBL" id="CEL92974.1"/>
    </source>
</evidence>
<reference evidence="2 3" key="1">
    <citation type="submission" date="2014-11" db="EMBL/GenBank/DDBJ databases">
        <authorList>
            <person name="Zhu J."/>
            <person name="Qi W."/>
            <person name="Song R."/>
        </authorList>
    </citation>
    <scope>NUCLEOTIDE SEQUENCE [LARGE SCALE GENOMIC DNA]</scope>
</reference>
<dbReference type="AlphaFoldDB" id="A0A0G4ECA6"/>
<dbReference type="Proteomes" id="UP000041254">
    <property type="component" value="Unassembled WGS sequence"/>
</dbReference>
<feature type="region of interest" description="Disordered" evidence="1">
    <location>
        <begin position="55"/>
        <end position="82"/>
    </location>
</feature>
<evidence type="ECO:0000313" key="3">
    <source>
        <dbReference type="Proteomes" id="UP000041254"/>
    </source>
</evidence>
<dbReference type="EMBL" id="CDMY01000123">
    <property type="protein sequence ID" value="CEL92974.1"/>
    <property type="molecule type" value="Genomic_DNA"/>
</dbReference>
<dbReference type="VEuPathDB" id="CryptoDB:Vbra_11197"/>
<accession>A0A0G4ECA6</accession>
<sequence length="82" mass="9138">MRPVRYRYVWTAMQDQMARPQNRPIADSLVGELRFSWWLPPGGCSIAIECADGWSPSADTDPPKPSKLEALSPIGLEPVRGL</sequence>
<name>A0A0G4ECA6_VITBC</name>
<gene>
    <name evidence="2" type="ORF">Vbra_11197</name>
</gene>